<dbReference type="InterPro" id="IPR035992">
    <property type="entry name" value="Ricin_B-like_lectins"/>
</dbReference>
<dbReference type="Gene3D" id="2.80.10.50">
    <property type="match status" value="1"/>
</dbReference>
<dbReference type="AlphaFoldDB" id="A0AAJ3P1L9"/>
<sequence length="620" mass="70068">MMIRHSFIVFLAIFPKILMAHPFKHEGLVMSVFDSQFSNGSAIIFSPPHNGDNQNFIYSNGNIKVATQTNYCLSINRDNDDSKAILWECNGEDNQKFTISQNTIRPYDKPDECLTVRQDNTVTSEVCESSSNQTFYIPKVCLYKDVNYRNISECSDNDISNVKENDTLSSISVVNSTGTLFEHFNFEGNKISFHGNIGSLSSLNDKVSSLKISPLRSFLITSDPQLVCQGNCNNISAETSKGNIKKQYEMFNRHHSDVDAVLINGDLTEYGHGSEWNDFENIIKTLGIPYYFGLGNHDMYNNYNDCHENNCFIRSITKLFHHINGKENIASFDAHYYYGYLFPDIVESIKGSLSYSIDFGDVLVIQLNDFESRKNPLSLNQYSSGGWGNGAMRYIIERYQDPGYSWLESQLYSAYKKKQIVIFNQHRDDADAGNLQNLLDKYKVKLRFSGHYHNSVGETRNGFILSGSSALGTYLKAEIDTVKQTAKIYKGVDNTNEPELISTVNLEDSQSITPPQAPAPSPIYVRVKTSGGYEAFVSLIYNTQDGKQETINSDKLLAGNSWEYFVPAGSTIESLEVKNNTGLVWEPQRRIFKVNNIRKDTCFATWGTTLNAAWQQVSCR</sequence>
<dbReference type="PANTHER" id="PTHR43143:SF1">
    <property type="entry name" value="SERINE_THREONINE-PROTEIN PHOSPHATASE CPPED1"/>
    <property type="match status" value="1"/>
</dbReference>
<dbReference type="Proteomes" id="UP000243401">
    <property type="component" value="Unassembled WGS sequence"/>
</dbReference>
<dbReference type="Pfam" id="PF00652">
    <property type="entry name" value="Ricin_B_lectin"/>
    <property type="match status" value="1"/>
</dbReference>
<feature type="domain" description="Ricin B lectin" evidence="1">
    <location>
        <begin position="14"/>
        <end position="138"/>
    </location>
</feature>
<dbReference type="InterPro" id="IPR000772">
    <property type="entry name" value="Ricin_B_lectin"/>
</dbReference>
<dbReference type="GO" id="GO:0015485">
    <property type="term" value="F:cholesterol binding"/>
    <property type="evidence" value="ECO:0007669"/>
    <property type="project" value="InterPro"/>
</dbReference>
<evidence type="ECO:0000259" key="1">
    <source>
        <dbReference type="SMART" id="SM00458"/>
    </source>
</evidence>
<dbReference type="InterPro" id="IPR004843">
    <property type="entry name" value="Calcineurin-like_PHP"/>
</dbReference>
<dbReference type="InterPro" id="IPR038700">
    <property type="entry name" value="Thiol_cytolys_C_sf"/>
</dbReference>
<dbReference type="InterPro" id="IPR051918">
    <property type="entry name" value="STPP_CPPED1"/>
</dbReference>
<organism evidence="2 3">
    <name type="scientific">Escherichia coli H605</name>
    <dbReference type="NCBI Taxonomy" id="656410"/>
    <lineage>
        <taxon>Bacteria</taxon>
        <taxon>Pseudomonadati</taxon>
        <taxon>Pseudomonadota</taxon>
        <taxon>Gammaproteobacteria</taxon>
        <taxon>Enterobacterales</taxon>
        <taxon>Enterobacteriaceae</taxon>
        <taxon>Escherichia</taxon>
    </lineage>
</organism>
<protein>
    <submittedName>
        <fullName evidence="2">Ricin-type beta-trefoil lectin domain protein</fullName>
    </submittedName>
</protein>
<dbReference type="Pfam" id="PF00149">
    <property type="entry name" value="Metallophos"/>
    <property type="match status" value="1"/>
</dbReference>
<dbReference type="SMART" id="SM00458">
    <property type="entry name" value="RICIN"/>
    <property type="match status" value="1"/>
</dbReference>
<dbReference type="PANTHER" id="PTHR43143">
    <property type="entry name" value="METALLOPHOSPHOESTERASE, CALCINEURIN SUPERFAMILY"/>
    <property type="match status" value="1"/>
</dbReference>
<dbReference type="Gene3D" id="2.60.20.10">
    <property type="entry name" value="Crystallins"/>
    <property type="match status" value="1"/>
</dbReference>
<dbReference type="CDD" id="cd00161">
    <property type="entry name" value="beta-trefoil_Ricin-like"/>
    <property type="match status" value="1"/>
</dbReference>
<dbReference type="GeneID" id="86859762"/>
<dbReference type="SUPFAM" id="SSF56300">
    <property type="entry name" value="Metallo-dependent phosphatases"/>
    <property type="match status" value="1"/>
</dbReference>
<accession>A0AAJ3P1L9</accession>
<dbReference type="SUPFAM" id="SSF56978">
    <property type="entry name" value="Perfringolysin"/>
    <property type="match status" value="1"/>
</dbReference>
<evidence type="ECO:0000313" key="2">
    <source>
        <dbReference type="EMBL" id="OSL50415.1"/>
    </source>
</evidence>
<dbReference type="InterPro" id="IPR029052">
    <property type="entry name" value="Metallo-depent_PP-like"/>
</dbReference>
<dbReference type="GO" id="GO:0016787">
    <property type="term" value="F:hydrolase activity"/>
    <property type="evidence" value="ECO:0007669"/>
    <property type="project" value="InterPro"/>
</dbReference>
<dbReference type="RefSeq" id="WP_286136253.1">
    <property type="nucleotide sequence ID" value="NZ_ADJX01000002.1"/>
</dbReference>
<comment type="caution">
    <text evidence="2">The sequence shown here is derived from an EMBL/GenBank/DDBJ whole genome shotgun (WGS) entry which is preliminary data.</text>
</comment>
<name>A0AAJ3P1L9_ECOLX</name>
<gene>
    <name evidence="2" type="ORF">EATG_01289</name>
</gene>
<dbReference type="Gene3D" id="2.60.40.1430">
    <property type="entry name" value="Perfringolysin, domain 4"/>
    <property type="match status" value="1"/>
</dbReference>
<dbReference type="EMBL" id="ADJX01000002">
    <property type="protein sequence ID" value="OSL50415.1"/>
    <property type="molecule type" value="Genomic_DNA"/>
</dbReference>
<dbReference type="PROSITE" id="PS50231">
    <property type="entry name" value="RICIN_B_LECTIN"/>
    <property type="match status" value="1"/>
</dbReference>
<proteinExistence type="predicted"/>
<dbReference type="InterPro" id="IPR036359">
    <property type="entry name" value="Thiol_cytolysin_sf"/>
</dbReference>
<reference evidence="2 3" key="1">
    <citation type="submission" date="2010-04" db="EMBL/GenBank/DDBJ databases">
        <title>The Genome Sequence of Escherichia coli H605.</title>
        <authorList>
            <consortium name="The Broad Institute Genome Sequencing Platform"/>
            <consortium name="The Broad Institute Genome Sequencing Center for Infectious Disease"/>
            <person name="Feldgarden M."/>
            <person name="Gordon D.M."/>
            <person name="Johnson J.R."/>
            <person name="Johnston B.D."/>
            <person name="Young S."/>
            <person name="Zeng Q."/>
            <person name="Koehrsen M."/>
            <person name="Alvarado L."/>
            <person name="Berlin A.M."/>
            <person name="Borenstein D."/>
            <person name="Chapman S.B."/>
            <person name="Chen Z."/>
            <person name="Engels R."/>
            <person name="Freedman E."/>
            <person name="Gellesch M."/>
            <person name="Goldberg J."/>
            <person name="Griggs A."/>
            <person name="Gujja S."/>
            <person name="Heilman E.R."/>
            <person name="Heiman D.I."/>
            <person name="Hepburn T.A."/>
            <person name="Howarth C."/>
            <person name="Jen D."/>
            <person name="Larson L."/>
            <person name="Mehta T."/>
            <person name="Park D."/>
            <person name="Pearson M."/>
            <person name="Richards J."/>
            <person name="Roberts A."/>
            <person name="Saif S."/>
            <person name="Shea T.D."/>
            <person name="Shenoy N."/>
            <person name="Sisk P."/>
            <person name="Stolte C."/>
            <person name="Sykes S.N."/>
            <person name="Walk T."/>
            <person name="White J."/>
            <person name="Yandava C."/>
            <person name="Haas B."/>
            <person name="Henn M.R."/>
            <person name="Nusbaum C."/>
            <person name="Birren B."/>
        </authorList>
    </citation>
    <scope>NUCLEOTIDE SEQUENCE [LARGE SCALE GENOMIC DNA]</scope>
    <source>
        <strain evidence="2 3">H605</strain>
    </source>
</reference>
<evidence type="ECO:0000313" key="3">
    <source>
        <dbReference type="Proteomes" id="UP000243401"/>
    </source>
</evidence>
<dbReference type="SUPFAM" id="SSF50370">
    <property type="entry name" value="Ricin B-like lectins"/>
    <property type="match status" value="1"/>
</dbReference>
<dbReference type="SUPFAM" id="SSF49695">
    <property type="entry name" value="gamma-Crystallin-like"/>
    <property type="match status" value="1"/>
</dbReference>
<dbReference type="Gene3D" id="3.60.21.10">
    <property type="match status" value="1"/>
</dbReference>
<dbReference type="InterPro" id="IPR011024">
    <property type="entry name" value="G_crystallin-like"/>
</dbReference>